<proteinExistence type="predicted"/>
<keyword evidence="5" id="KW-1185">Reference proteome</keyword>
<feature type="transmembrane region" description="Helical" evidence="1">
    <location>
        <begin position="116"/>
        <end position="140"/>
    </location>
</feature>
<feature type="transmembrane region" description="Helical" evidence="1">
    <location>
        <begin position="317"/>
        <end position="340"/>
    </location>
</feature>
<dbReference type="RefSeq" id="WP_341469824.1">
    <property type="nucleotide sequence ID" value="NZ_CP128399.1"/>
</dbReference>
<feature type="transmembrane region" description="Helical" evidence="1">
    <location>
        <begin position="367"/>
        <end position="386"/>
    </location>
</feature>
<evidence type="ECO:0000313" key="4">
    <source>
        <dbReference type="Proteomes" id="UP000521676"/>
    </source>
</evidence>
<organism evidence="2 4">
    <name type="scientific">Candidatus Chlorohelix allophototropha</name>
    <dbReference type="NCBI Taxonomy" id="3003348"/>
    <lineage>
        <taxon>Bacteria</taxon>
        <taxon>Bacillati</taxon>
        <taxon>Chloroflexota</taxon>
        <taxon>Chloroflexia</taxon>
        <taxon>Candidatus Chloroheliales</taxon>
        <taxon>Candidatus Chloroheliaceae</taxon>
        <taxon>Candidatus Chlorohelix</taxon>
    </lineage>
</organism>
<evidence type="ECO:0000313" key="3">
    <source>
        <dbReference type="EMBL" id="WJW67934.1"/>
    </source>
</evidence>
<gene>
    <name evidence="2" type="ORF">HXX08_09370</name>
    <name evidence="3" type="ORF">OZ401_001218</name>
</gene>
<dbReference type="AlphaFoldDB" id="A0A8T7LVM1"/>
<dbReference type="Proteomes" id="UP000521676">
    <property type="component" value="Unassembled WGS sequence"/>
</dbReference>
<feature type="transmembrane region" description="Helical" evidence="1">
    <location>
        <begin position="172"/>
        <end position="189"/>
    </location>
</feature>
<sequence>MLNYVIRLKPGKVALLVAGLYLAITLLVLWRTPALQPQLHSLPDRLFAFIHPGSNWDINGARPINLEKIGYDGQFFYDLALNPLHPATQLDKPSYRVARLLYPLVVRLLSLGQAELVPLMLLLVNFGSIVATIFLLGNILTRLGRAPIWAFGYALWPGTLCAYLYDLSEPLCFLFITLALWLFLVRPSAVWRIAVLLLLASLTKELGLLFGVGGLLYYLSRKEWANVVKLGLGWLLPYALWQGLLRLWFGQDGLSAGHPFNFFPLSGLWGAESYHPPFEERFAIVLATTVPLLWLGWRLRPFWNRKFVRLSATYGDLLLSILVCQVAFLLFLPTASYIYLVDHARNATGLILVIYLLPITLFKRLQIYSLLASLFLSVWVLVVYYVSGNAFI</sequence>
<accession>A0A8T7LVM1</accession>
<name>A0A8T7LVM1_9CHLR</name>
<feature type="transmembrane region" description="Helical" evidence="1">
    <location>
        <begin position="231"/>
        <end position="249"/>
    </location>
</feature>
<feature type="transmembrane region" description="Helical" evidence="1">
    <location>
        <begin position="195"/>
        <end position="219"/>
    </location>
</feature>
<dbReference type="EMBL" id="JACATZ010000001">
    <property type="protein sequence ID" value="NWJ46074.1"/>
    <property type="molecule type" value="Genomic_DNA"/>
</dbReference>
<evidence type="ECO:0000313" key="2">
    <source>
        <dbReference type="EMBL" id="NWJ46074.1"/>
    </source>
</evidence>
<reference evidence="3" key="2">
    <citation type="journal article" date="2024" name="Nature">
        <title>Anoxygenic phototroph of the Chloroflexota uses a type I reaction centre.</title>
        <authorList>
            <person name="Tsuji J.M."/>
            <person name="Shaw N.A."/>
            <person name="Nagashima S."/>
            <person name="Venkiteswaran J.J."/>
            <person name="Schiff S.L."/>
            <person name="Watanabe T."/>
            <person name="Fukui M."/>
            <person name="Hanada S."/>
            <person name="Tank M."/>
            <person name="Neufeld J.D."/>
        </authorList>
    </citation>
    <scope>NUCLEOTIDE SEQUENCE</scope>
    <source>
        <strain evidence="3">L227-S17</strain>
    </source>
</reference>
<keyword evidence="1" id="KW-0472">Membrane</keyword>
<dbReference type="EMBL" id="CP128399">
    <property type="protein sequence ID" value="WJW67934.1"/>
    <property type="molecule type" value="Genomic_DNA"/>
</dbReference>
<evidence type="ECO:0000313" key="5">
    <source>
        <dbReference type="Proteomes" id="UP001431572"/>
    </source>
</evidence>
<evidence type="ECO:0000256" key="1">
    <source>
        <dbReference type="SAM" id="Phobius"/>
    </source>
</evidence>
<protein>
    <submittedName>
        <fullName evidence="2">Uncharacterized protein</fullName>
    </submittedName>
</protein>
<feature type="transmembrane region" description="Helical" evidence="1">
    <location>
        <begin position="12"/>
        <end position="30"/>
    </location>
</feature>
<dbReference type="Proteomes" id="UP001431572">
    <property type="component" value="Chromosome 1"/>
</dbReference>
<feature type="transmembrane region" description="Helical" evidence="1">
    <location>
        <begin position="281"/>
        <end position="297"/>
    </location>
</feature>
<keyword evidence="1" id="KW-0812">Transmembrane</keyword>
<keyword evidence="1" id="KW-1133">Transmembrane helix</keyword>
<reference evidence="2 4" key="1">
    <citation type="submission" date="2020-06" db="EMBL/GenBank/DDBJ databases">
        <title>Anoxygenic phototrophic Chloroflexota member uses a Type I reaction center.</title>
        <authorList>
            <person name="Tsuji J.M."/>
            <person name="Shaw N.A."/>
            <person name="Nagashima S."/>
            <person name="Venkiteswaran J."/>
            <person name="Schiff S.L."/>
            <person name="Hanada S."/>
            <person name="Tank M."/>
            <person name="Neufeld J.D."/>
        </authorList>
    </citation>
    <scope>NUCLEOTIDE SEQUENCE [LARGE SCALE GENOMIC DNA]</scope>
    <source>
        <strain evidence="2">L227-S17</strain>
    </source>
</reference>